<evidence type="ECO:0000313" key="2">
    <source>
        <dbReference type="Proteomes" id="UP000011531"/>
    </source>
</evidence>
<dbReference type="PATRIC" id="fig|1227498.3.peg.2529"/>
<dbReference type="OrthoDB" id="85425at2157"/>
<dbReference type="RefSeq" id="WP_008424088.1">
    <property type="nucleotide sequence ID" value="NZ_AOIA01000116.1"/>
</dbReference>
<evidence type="ECO:0000313" key="1">
    <source>
        <dbReference type="EMBL" id="ELY57845.1"/>
    </source>
</evidence>
<accession>L9X7Y4</accession>
<proteinExistence type="predicted"/>
<dbReference type="STRING" id="1227498.C492_13024"/>
<keyword evidence="2" id="KW-1185">Reference proteome</keyword>
<sequence length="174" mass="19288">MTDAHRPGRRDASASLEDDCGRCERADLPVISPTVTRGDVDSTGRVGAVAYPYRIYDAAATVDRPLIADREIEYVVSVDRSRRLAVRADTVPETTDRTVDDVLVIPSELSDDQSREKAEDAVFNWTLRTVAVSSAPDVRFERSVDAYKLYWLASRPEGDVIVDSVRATESPLED</sequence>
<dbReference type="EMBL" id="AOIA01000116">
    <property type="protein sequence ID" value="ELY57845.1"/>
    <property type="molecule type" value="Genomic_DNA"/>
</dbReference>
<gene>
    <name evidence="1" type="ORF">C492_13024</name>
</gene>
<dbReference type="AlphaFoldDB" id="L9X7Y4"/>
<organism evidence="1 2">
    <name type="scientific">Natronococcus jeotgali DSM 18795</name>
    <dbReference type="NCBI Taxonomy" id="1227498"/>
    <lineage>
        <taxon>Archaea</taxon>
        <taxon>Methanobacteriati</taxon>
        <taxon>Methanobacteriota</taxon>
        <taxon>Stenosarchaea group</taxon>
        <taxon>Halobacteria</taxon>
        <taxon>Halobacteriales</taxon>
        <taxon>Natrialbaceae</taxon>
        <taxon>Natronococcus</taxon>
    </lineage>
</organism>
<reference evidence="1 2" key="1">
    <citation type="journal article" date="2014" name="PLoS Genet.">
        <title>Phylogenetically driven sequencing of extremely halophilic archaea reveals strategies for static and dynamic osmo-response.</title>
        <authorList>
            <person name="Becker E.A."/>
            <person name="Seitzer P.M."/>
            <person name="Tritt A."/>
            <person name="Larsen D."/>
            <person name="Krusor M."/>
            <person name="Yao A.I."/>
            <person name="Wu D."/>
            <person name="Madern D."/>
            <person name="Eisen J.A."/>
            <person name="Darling A.E."/>
            <person name="Facciotti M.T."/>
        </authorList>
    </citation>
    <scope>NUCLEOTIDE SEQUENCE [LARGE SCALE GENOMIC DNA]</scope>
    <source>
        <strain evidence="1 2">DSM 18795</strain>
    </source>
</reference>
<comment type="caution">
    <text evidence="1">The sequence shown here is derived from an EMBL/GenBank/DDBJ whole genome shotgun (WGS) entry which is preliminary data.</text>
</comment>
<name>L9X7Y4_9EURY</name>
<dbReference type="Proteomes" id="UP000011531">
    <property type="component" value="Unassembled WGS sequence"/>
</dbReference>
<protein>
    <submittedName>
        <fullName evidence="1">Uncharacterized protein</fullName>
    </submittedName>
</protein>